<dbReference type="Proteomes" id="UP001165080">
    <property type="component" value="Unassembled WGS sequence"/>
</dbReference>
<organism evidence="3 4">
    <name type="scientific">Pleodorina starrii</name>
    <dbReference type="NCBI Taxonomy" id="330485"/>
    <lineage>
        <taxon>Eukaryota</taxon>
        <taxon>Viridiplantae</taxon>
        <taxon>Chlorophyta</taxon>
        <taxon>core chlorophytes</taxon>
        <taxon>Chlorophyceae</taxon>
        <taxon>CS clade</taxon>
        <taxon>Chlamydomonadales</taxon>
        <taxon>Volvocaceae</taxon>
        <taxon>Pleodorina</taxon>
    </lineage>
</organism>
<keyword evidence="4" id="KW-1185">Reference proteome</keyword>
<evidence type="ECO:0000256" key="1">
    <source>
        <dbReference type="SAM" id="MobiDB-lite"/>
    </source>
</evidence>
<feature type="region of interest" description="Disordered" evidence="1">
    <location>
        <begin position="1032"/>
        <end position="1155"/>
    </location>
</feature>
<dbReference type="EMBL" id="BRXU01000006">
    <property type="protein sequence ID" value="GLC52513.1"/>
    <property type="molecule type" value="Genomic_DNA"/>
</dbReference>
<keyword evidence="2" id="KW-1133">Transmembrane helix</keyword>
<comment type="caution">
    <text evidence="3">The sequence shown here is derived from an EMBL/GenBank/DDBJ whole genome shotgun (WGS) entry which is preliminary data.</text>
</comment>
<feature type="compositionally biased region" description="Acidic residues" evidence="1">
    <location>
        <begin position="1437"/>
        <end position="1450"/>
    </location>
</feature>
<feature type="transmembrane region" description="Helical" evidence="2">
    <location>
        <begin position="1183"/>
        <end position="1202"/>
    </location>
</feature>
<feature type="compositionally biased region" description="Low complexity" evidence="1">
    <location>
        <begin position="1138"/>
        <end position="1150"/>
    </location>
</feature>
<feature type="region of interest" description="Disordered" evidence="1">
    <location>
        <begin position="151"/>
        <end position="173"/>
    </location>
</feature>
<feature type="transmembrane region" description="Helical" evidence="2">
    <location>
        <begin position="1380"/>
        <end position="1400"/>
    </location>
</feature>
<keyword evidence="2" id="KW-0812">Transmembrane</keyword>
<feature type="compositionally biased region" description="Low complexity" evidence="1">
    <location>
        <begin position="838"/>
        <end position="851"/>
    </location>
</feature>
<dbReference type="PANTHER" id="PTHR31600">
    <property type="entry name" value="TINY MACROCYSTS PROTEIN B-RELATED"/>
    <property type="match status" value="1"/>
</dbReference>
<proteinExistence type="predicted"/>
<gene>
    <name evidence="3" type="primary">PLEST003346</name>
    <name evidence="3" type="ORF">PLESTB_000638100</name>
</gene>
<feature type="region of interest" description="Disordered" evidence="1">
    <location>
        <begin position="1437"/>
        <end position="1497"/>
    </location>
</feature>
<keyword evidence="2" id="KW-0472">Membrane</keyword>
<dbReference type="PANTHER" id="PTHR31600:SF2">
    <property type="entry name" value="GAMETE ENRICHED GENE 10 PROTEIN-RELATED"/>
    <property type="match status" value="1"/>
</dbReference>
<feature type="region of interest" description="Disordered" evidence="1">
    <location>
        <begin position="1897"/>
        <end position="1936"/>
    </location>
</feature>
<name>A0A9W6F0U4_9CHLO</name>
<evidence type="ECO:0000313" key="3">
    <source>
        <dbReference type="EMBL" id="GLC52513.1"/>
    </source>
</evidence>
<evidence type="ECO:0000256" key="2">
    <source>
        <dbReference type="SAM" id="Phobius"/>
    </source>
</evidence>
<evidence type="ECO:0000313" key="4">
    <source>
        <dbReference type="Proteomes" id="UP001165080"/>
    </source>
</evidence>
<protein>
    <submittedName>
        <fullName evidence="3">Uncharacterized protein</fullName>
    </submittedName>
</protein>
<sequence length="1960" mass="206789">MFAYKRGSLEGKPLAALLAPHYAPRLAKRLAALAAIHKDSVGEKEPEEPWDPLGELVVCLHPDRLAFQARLGLHKVAGVGEDSTVVAIVELVQPAKGMASLWVTQGGLITACDASFVAHFGWKPSEITGANVQVLVSCIAPSAGTGAAACGSDSCSREQKGTPPNTSGTAGSSAGGVNTLIMARLLSGAKSASDAAAAAAVEGGGTAGVSASDRPGSSGPLSCRLPHKYLRTPLACEILLVGHVGSPVNSTAPTAGTEHAAASTAAATTTVTATVYELKIKVLSEPAQLLTLNRKGAILHASPELVPLLIHGEHDSSEHHLVVLNGGRQGGMPSGRGGNLAAGPTHDSLADFTISDFLSPAWRDLHTKLIRDVAVPASSTPASAGQLQSSCRKSAQPGATLEMRTANGKELFMRVGVSTKEVQGEMIHVVQLERSTLDAALAERRLRLRLSPDGLISAVETGNPLQLFGLETASIVGRGLWEILDGLPLMAGDVPGTAGPAAVTKFIDRSLAYPGYSWRVQVLQPRLRSVGSGCDRPMRAQNPKPAIIQIEPSAGEDTAEASLGNDADGVLVDLWPAASIIGILELDTFGRIRAVLEERSRPAGLLFGLPSQSLVGSMLSEFLTLPSGFSNPGDLLHASFKKSSLRSRSRDASIKVGPVHVLRASHQQGGSPLSLDVQVVGKPGSNEHMTAILRVHPTPLVPPKTSILSSSSRTAAAVLDAASSLRTPAALPPAKVAAGGPAVGGPHSTAAVAGAGAAAAAAGDERATGVVAAPARKDSAITLAAELSLRDQPPPASPQAAVDAGSERLLAAAPNRDEELLLDTRKTAYSLRLPSPSPSAGPAASGEADPSNRSPMTAELPPLLSPQQPLAGINRPLTPSAAGPMQDAPAAASNLQNLAGIDKLAQMVQSIGEDKLAAGGRGLVAYPPRPSFHACPRPRSRTASNGQQAAVTASFVQEPATPDSKQSDLIGPAEIPGTVSPATVPPSLRTKMEMLPLDDIESDPALDGVQDKDDETSLDKIYKWVATKGAYYQNSDPGAVHGGRSSGSPALLNFDHEGDGAEGAQVSERRSPIAKSPRSKTATDGPNGGDIVPLTASAATIATRPEESEGGSAGSDRARPEAPGTSEDAASDGGRSEGGASESQSASGSEYTRGKRVRKLAKLMDSSEAKKVQKRLRTHTQTIVMLLAMAHIVCFALTVMTVKSQRTSMLQLGRSALALLDMHKVMINVRTLDNIATGRWHPNFYTPADAAYIVHDIGIHAEEAMMLLNGILGKHSSSSEVFTLLYQSKQPVWDSKDAKGEDVYTNITILDFGTRFYAMAKSVEQNHDTWVKTGTRIANTPPGQFLIKSGPNFYKEFTKVMTALLSELVKSSRHVEQEQVVFLVVEGAVLSCIAACYLAYLLRTVAAQRCKLYSTFLAIPLGLTRALASQSTNLVLDEDDDSEVDDDEEDKALSGLDADAQSDDARQKLRRRAKLKVQDAEEPPSPRAWDGVKGGRLTGRPPPGIASAAAAVGSLSVRAGADDREVFRINSKTRFAGDDAAKTADMAAVGCWGWFMMIMRRRLLWRSLSSSLGSLSVRLAKRVNIHSTPQYFAASGGPSSSFSEYGSRRKLVVDSHETTMMMISFIFWSILVMTIYSVAVVRLKGVAEVVALHSVANFMATRTARTVFYSQELMSVESALDLHDKRANLVDATKLVRDIWFTLQLGSDAYLSSGNDTETFPMVTSGLANSSPELLQQLYTTGSCHRLEENLPCPDSTHRFHKMAYGSLASVVQQHMMSLKALATNTSDVPPSGLQDDDFDFIYNIGYKDLLDGAILLKDAHAETIVAKFNTIMILHIVLFLLFWAIFAVFLSLQLNPLLRRFAEERRRVAELLAQLPLELDVEKLVVRALGTSGTGSFGSTTRTSQGGSGGGGDVAFNTSMGDGAPNDHPEGGGGISKWKAIIRASSSLNKKGTSSDRKK</sequence>
<reference evidence="3 4" key="1">
    <citation type="journal article" date="2023" name="Commun. Biol.">
        <title>Reorganization of the ancestral sex-determining regions during the evolution of trioecy in Pleodorina starrii.</title>
        <authorList>
            <person name="Takahashi K."/>
            <person name="Suzuki S."/>
            <person name="Kawai-Toyooka H."/>
            <person name="Yamamoto K."/>
            <person name="Hamaji T."/>
            <person name="Ootsuki R."/>
            <person name="Yamaguchi H."/>
            <person name="Kawachi M."/>
            <person name="Higashiyama T."/>
            <person name="Nozaki H."/>
        </authorList>
    </citation>
    <scope>NUCLEOTIDE SEQUENCE [LARGE SCALE GENOMIC DNA]</scope>
    <source>
        <strain evidence="3 4">NIES-4479</strain>
    </source>
</reference>
<feature type="region of interest" description="Disordered" evidence="1">
    <location>
        <begin position="830"/>
        <end position="889"/>
    </location>
</feature>
<accession>A0A9W6F0U4</accession>
<feature type="transmembrane region" description="Helical" evidence="2">
    <location>
        <begin position="1618"/>
        <end position="1639"/>
    </location>
</feature>
<dbReference type="InterPro" id="IPR052994">
    <property type="entry name" value="Tiny_macrocysts_regulators"/>
</dbReference>
<feature type="compositionally biased region" description="Low complexity" evidence="1">
    <location>
        <begin position="860"/>
        <end position="870"/>
    </location>
</feature>
<feature type="region of interest" description="Disordered" evidence="1">
    <location>
        <begin position="955"/>
        <end position="987"/>
    </location>
</feature>
<feature type="transmembrane region" description="Helical" evidence="2">
    <location>
        <begin position="1833"/>
        <end position="1853"/>
    </location>
</feature>